<evidence type="ECO:0000256" key="4">
    <source>
        <dbReference type="ARBA" id="ARBA00023136"/>
    </source>
</evidence>
<evidence type="ECO:0000256" key="1">
    <source>
        <dbReference type="ARBA" id="ARBA00004442"/>
    </source>
</evidence>
<dbReference type="InterPro" id="IPR011990">
    <property type="entry name" value="TPR-like_helical_dom_sf"/>
</dbReference>
<dbReference type="Pfam" id="PF07980">
    <property type="entry name" value="SusD_RagB"/>
    <property type="match status" value="1"/>
</dbReference>
<keyword evidence="5" id="KW-0998">Cell outer membrane</keyword>
<sequence>MFKAIEDELILSGKFEFDPNAAGAVQGSNIPVGRCAAVLLSRAEALNELNGSTQESINLINLVRARSGASLTTQDGFTKESLRDRLLQERNREFYAEMHSHQDQIRQGKFIDLAKARGKNAQPFHVLYPIPITEINANPNLKQNDGY</sequence>
<dbReference type="InterPro" id="IPR012944">
    <property type="entry name" value="SusD_RagB_dom"/>
</dbReference>
<comment type="subcellular location">
    <subcellularLocation>
        <location evidence="1">Cell outer membrane</location>
    </subcellularLocation>
</comment>
<dbReference type="EMBL" id="PYFT01000001">
    <property type="protein sequence ID" value="PSR55120.1"/>
    <property type="molecule type" value="Genomic_DNA"/>
</dbReference>
<dbReference type="GO" id="GO:0009279">
    <property type="term" value="C:cell outer membrane"/>
    <property type="evidence" value="ECO:0007669"/>
    <property type="project" value="UniProtKB-SubCell"/>
</dbReference>
<evidence type="ECO:0000256" key="3">
    <source>
        <dbReference type="ARBA" id="ARBA00022729"/>
    </source>
</evidence>
<proteinExistence type="inferred from homology"/>
<dbReference type="SUPFAM" id="SSF48452">
    <property type="entry name" value="TPR-like"/>
    <property type="match status" value="1"/>
</dbReference>
<evidence type="ECO:0000313" key="8">
    <source>
        <dbReference type="Proteomes" id="UP000240357"/>
    </source>
</evidence>
<keyword evidence="8" id="KW-1185">Reference proteome</keyword>
<organism evidence="7 8">
    <name type="scientific">Adhaeribacter arboris</name>
    <dbReference type="NCBI Taxonomy" id="2072846"/>
    <lineage>
        <taxon>Bacteria</taxon>
        <taxon>Pseudomonadati</taxon>
        <taxon>Bacteroidota</taxon>
        <taxon>Cytophagia</taxon>
        <taxon>Cytophagales</taxon>
        <taxon>Hymenobacteraceae</taxon>
        <taxon>Adhaeribacter</taxon>
    </lineage>
</organism>
<keyword evidence="3" id="KW-0732">Signal</keyword>
<dbReference type="OrthoDB" id="9792139at2"/>
<comment type="similarity">
    <text evidence="2">Belongs to the SusD family.</text>
</comment>
<evidence type="ECO:0000256" key="5">
    <source>
        <dbReference type="ARBA" id="ARBA00023237"/>
    </source>
</evidence>
<dbReference type="AlphaFoldDB" id="A0A2T2YHZ5"/>
<feature type="domain" description="RagB/SusD" evidence="6">
    <location>
        <begin position="25"/>
        <end position="147"/>
    </location>
</feature>
<comment type="caution">
    <text evidence="7">The sequence shown here is derived from an EMBL/GenBank/DDBJ whole genome shotgun (WGS) entry which is preliminary data.</text>
</comment>
<dbReference type="Gene3D" id="1.25.40.390">
    <property type="match status" value="1"/>
</dbReference>
<dbReference type="Proteomes" id="UP000240357">
    <property type="component" value="Unassembled WGS sequence"/>
</dbReference>
<name>A0A2T2YHZ5_9BACT</name>
<evidence type="ECO:0000256" key="2">
    <source>
        <dbReference type="ARBA" id="ARBA00006275"/>
    </source>
</evidence>
<reference evidence="7 8" key="1">
    <citation type="submission" date="2018-03" db="EMBL/GenBank/DDBJ databases">
        <title>Adhaeribacter sp. HMF7605 Genome sequencing and assembly.</title>
        <authorList>
            <person name="Kang H."/>
            <person name="Kang J."/>
            <person name="Cha I."/>
            <person name="Kim H."/>
            <person name="Joh K."/>
        </authorList>
    </citation>
    <scope>NUCLEOTIDE SEQUENCE [LARGE SCALE GENOMIC DNA]</scope>
    <source>
        <strain evidence="7 8">HMF7605</strain>
    </source>
</reference>
<evidence type="ECO:0000313" key="7">
    <source>
        <dbReference type="EMBL" id="PSR55120.1"/>
    </source>
</evidence>
<evidence type="ECO:0000259" key="6">
    <source>
        <dbReference type="Pfam" id="PF07980"/>
    </source>
</evidence>
<protein>
    <recommendedName>
        <fullName evidence="6">RagB/SusD domain-containing protein</fullName>
    </recommendedName>
</protein>
<accession>A0A2T2YHZ5</accession>
<keyword evidence="4" id="KW-0472">Membrane</keyword>
<dbReference type="RefSeq" id="WP_106931298.1">
    <property type="nucleotide sequence ID" value="NZ_PYFT01000001.1"/>
</dbReference>
<gene>
    <name evidence="7" type="ORF">AHMF7605_17220</name>
</gene>